<evidence type="ECO:0000256" key="2">
    <source>
        <dbReference type="ARBA" id="ARBA00012438"/>
    </source>
</evidence>
<organism evidence="13 14">
    <name type="scientific">Sutcliffiella horikoshii</name>
    <dbReference type="NCBI Taxonomy" id="79883"/>
    <lineage>
        <taxon>Bacteria</taxon>
        <taxon>Bacillati</taxon>
        <taxon>Bacillota</taxon>
        <taxon>Bacilli</taxon>
        <taxon>Bacillales</taxon>
        <taxon>Bacillaceae</taxon>
        <taxon>Sutcliffiella</taxon>
    </lineage>
</organism>
<dbReference type="InterPro" id="IPR000014">
    <property type="entry name" value="PAS"/>
</dbReference>
<proteinExistence type="predicted"/>
<dbReference type="Gene3D" id="3.30.565.10">
    <property type="entry name" value="Histidine kinase-like ATPase, C-terminal domain"/>
    <property type="match status" value="1"/>
</dbReference>
<sequence>MIQHMVKEETRKLEAEIETLTAKLQKLEKENRFLQLTFEHANDAIILFNEKVEFFQVNSKACELFEMPREELLSRKLHDFLELMPKEEVEYQEAQLTELGELKNELIVRLDNGTIKFVEYSAVRNPDESGLDICIIRDITAKKQLEKESSKSKQMYHDVINRAVDGIVVFDRNGLFIDVNPAFCSNFAMTKLDLLQSKLDDFLEDGFQYKMTKIWNLLDSHGRVRGELPVVLHTGERKTFEVTITANIYDDYYLAIMRDVTEKRNMELQLKKSEERFREMFQHALDAIVLVDNNGNIKRANPAASRAFELPLDDLVCSKLHEFVPKKDKRVFSIVKQFGAKGEIREELEFHMPNGQKKLLEFTANKGIIDGYNMIIFRNVSERRKMEKDLRESEQKFRKIFNNAMDGILLWDDRCDVIDANPNASKILGLSKEELMNNQLHWYIPKEQLKELQAQWRECPESEELSGELCIEGDGGVQIIEYSAKKHVIEGLHMTIFRNITEKREMEEQLRKSDTLTVVGELAAGIAHEIRNPMTALKGFIQLLQNSMNQDQYVMYFDVITSELKRIESIITEFLVLAKPQAISYQRKNISVIMKETLDLLSAQASLENVQFISSIEEGLPDIYCEPNQLKQVFINILKNAIEVMPSGGTVSVDLIKIDGEQVLISFKDEGIGIPEDKLKKLGEPFYTTKERGTGLGLMVSYKIVEEHNGTIEVSSEVGKGTTFHIKLPIGSPTEH</sequence>
<dbReference type="GO" id="GO:0030435">
    <property type="term" value="P:sporulation resulting in formation of a cellular spore"/>
    <property type="evidence" value="ECO:0007669"/>
    <property type="project" value="UniProtKB-KW"/>
</dbReference>
<feature type="domain" description="PAS" evidence="12">
    <location>
        <begin position="393"/>
        <end position="440"/>
    </location>
</feature>
<dbReference type="OrthoDB" id="9815750at2"/>
<feature type="domain" description="PAS" evidence="12">
    <location>
        <begin position="30"/>
        <end position="103"/>
    </location>
</feature>
<dbReference type="EMBL" id="VTEV01000001">
    <property type="protein sequence ID" value="TYS70987.1"/>
    <property type="molecule type" value="Genomic_DNA"/>
</dbReference>
<gene>
    <name evidence="13" type="ORF">FZC76_03585</name>
</gene>
<keyword evidence="5" id="KW-0547">Nucleotide-binding</keyword>
<dbReference type="EC" id="2.7.13.3" evidence="2"/>
<dbReference type="FunFam" id="1.10.287.130:FF:000040">
    <property type="entry name" value="PAS domain-containing sensor histidine kinase"/>
    <property type="match status" value="1"/>
</dbReference>
<evidence type="ECO:0000256" key="4">
    <source>
        <dbReference type="ARBA" id="ARBA00022679"/>
    </source>
</evidence>
<dbReference type="SMART" id="SM00387">
    <property type="entry name" value="HATPase_c"/>
    <property type="match status" value="1"/>
</dbReference>
<dbReference type="CDD" id="cd00082">
    <property type="entry name" value="HisKA"/>
    <property type="match status" value="1"/>
</dbReference>
<reference evidence="13 14" key="1">
    <citation type="submission" date="2019-08" db="EMBL/GenBank/DDBJ databases">
        <title>Bacillus genomes from the desert of Cuatro Cienegas, Coahuila.</title>
        <authorList>
            <person name="Olmedo-Alvarez G."/>
        </authorList>
    </citation>
    <scope>NUCLEOTIDE SEQUENCE [LARGE SCALE GENOMIC DNA]</scope>
    <source>
        <strain evidence="13 14">CH28_1T</strain>
    </source>
</reference>
<comment type="caution">
    <text evidence="13">The sequence shown here is derived from an EMBL/GenBank/DDBJ whole genome shotgun (WGS) entry which is preliminary data.</text>
</comment>
<dbReference type="PROSITE" id="PS50109">
    <property type="entry name" value="HIS_KIN"/>
    <property type="match status" value="1"/>
</dbReference>
<dbReference type="InterPro" id="IPR013656">
    <property type="entry name" value="PAS_4"/>
</dbReference>
<dbReference type="InterPro" id="IPR035965">
    <property type="entry name" value="PAS-like_dom_sf"/>
</dbReference>
<name>A0A5D4T5J0_9BACI</name>
<keyword evidence="3" id="KW-0597">Phosphoprotein</keyword>
<dbReference type="GO" id="GO:0000155">
    <property type="term" value="F:phosphorelay sensor kinase activity"/>
    <property type="evidence" value="ECO:0007669"/>
    <property type="project" value="InterPro"/>
</dbReference>
<evidence type="ECO:0000259" key="11">
    <source>
        <dbReference type="PROSITE" id="PS50109"/>
    </source>
</evidence>
<dbReference type="Gene3D" id="3.30.450.20">
    <property type="entry name" value="PAS domain"/>
    <property type="match status" value="4"/>
</dbReference>
<dbReference type="InterPro" id="IPR005467">
    <property type="entry name" value="His_kinase_dom"/>
</dbReference>
<evidence type="ECO:0000256" key="5">
    <source>
        <dbReference type="ARBA" id="ARBA00022741"/>
    </source>
</evidence>
<evidence type="ECO:0000256" key="10">
    <source>
        <dbReference type="SAM" id="Coils"/>
    </source>
</evidence>
<dbReference type="SUPFAM" id="SSF55874">
    <property type="entry name" value="ATPase domain of HSP90 chaperone/DNA topoisomerase II/histidine kinase"/>
    <property type="match status" value="1"/>
</dbReference>
<dbReference type="PRINTS" id="PR00344">
    <property type="entry name" value="BCTRLSENSOR"/>
</dbReference>
<dbReference type="Pfam" id="PF13188">
    <property type="entry name" value="PAS_8"/>
    <property type="match status" value="1"/>
</dbReference>
<dbReference type="InterPro" id="IPR036097">
    <property type="entry name" value="HisK_dim/P_sf"/>
</dbReference>
<dbReference type="PANTHER" id="PTHR43065:SF34">
    <property type="entry name" value="SPORULATION KINASE A"/>
    <property type="match status" value="1"/>
</dbReference>
<dbReference type="PANTHER" id="PTHR43065">
    <property type="entry name" value="SENSOR HISTIDINE KINASE"/>
    <property type="match status" value="1"/>
</dbReference>
<evidence type="ECO:0000256" key="8">
    <source>
        <dbReference type="ARBA" id="ARBA00022969"/>
    </source>
</evidence>
<keyword evidence="8" id="KW-0749">Sporulation</keyword>
<dbReference type="SUPFAM" id="SSF47384">
    <property type="entry name" value="Homodimeric domain of signal transducing histidine kinase"/>
    <property type="match status" value="1"/>
</dbReference>
<keyword evidence="7" id="KW-0067">ATP-binding</keyword>
<dbReference type="Pfam" id="PF00989">
    <property type="entry name" value="PAS"/>
    <property type="match status" value="1"/>
</dbReference>
<dbReference type="AlphaFoldDB" id="A0A5D4T5J0"/>
<dbReference type="Pfam" id="PF02518">
    <property type="entry name" value="HATPase_c"/>
    <property type="match status" value="1"/>
</dbReference>
<comment type="catalytic activity">
    <reaction evidence="1">
        <text>ATP + protein L-histidine = ADP + protein N-phospho-L-histidine.</text>
        <dbReference type="EC" id="2.7.13.3"/>
    </reaction>
</comment>
<dbReference type="CDD" id="cd00130">
    <property type="entry name" value="PAS"/>
    <property type="match status" value="4"/>
</dbReference>
<dbReference type="STRING" id="79883.GCA_001636495_03451"/>
<dbReference type="SMART" id="SM00091">
    <property type="entry name" value="PAS"/>
    <property type="match status" value="4"/>
</dbReference>
<evidence type="ECO:0000256" key="1">
    <source>
        <dbReference type="ARBA" id="ARBA00000085"/>
    </source>
</evidence>
<dbReference type="InterPro" id="IPR013767">
    <property type="entry name" value="PAS_fold"/>
</dbReference>
<dbReference type="Gene3D" id="1.10.287.130">
    <property type="match status" value="1"/>
</dbReference>
<evidence type="ECO:0000256" key="7">
    <source>
        <dbReference type="ARBA" id="ARBA00022840"/>
    </source>
</evidence>
<keyword evidence="9" id="KW-0902">Two-component regulatory system</keyword>
<dbReference type="GO" id="GO:0005524">
    <property type="term" value="F:ATP binding"/>
    <property type="evidence" value="ECO:0007669"/>
    <property type="project" value="UniProtKB-KW"/>
</dbReference>
<accession>A0A5D4T5J0</accession>
<feature type="domain" description="PAS" evidence="12">
    <location>
        <begin position="273"/>
        <end position="316"/>
    </location>
</feature>
<keyword evidence="4" id="KW-0808">Transferase</keyword>
<dbReference type="GO" id="GO:0006355">
    <property type="term" value="P:regulation of DNA-templated transcription"/>
    <property type="evidence" value="ECO:0007669"/>
    <property type="project" value="InterPro"/>
</dbReference>
<dbReference type="SUPFAM" id="SSF55785">
    <property type="entry name" value="PYP-like sensor domain (PAS domain)"/>
    <property type="match status" value="4"/>
</dbReference>
<dbReference type="InterPro" id="IPR004358">
    <property type="entry name" value="Sig_transdc_His_kin-like_C"/>
</dbReference>
<keyword evidence="6" id="KW-0418">Kinase</keyword>
<keyword evidence="10" id="KW-0175">Coiled coil</keyword>
<feature type="domain" description="Histidine kinase" evidence="11">
    <location>
        <begin position="525"/>
        <end position="732"/>
    </location>
</feature>
<dbReference type="NCBIfam" id="TIGR00229">
    <property type="entry name" value="sensory_box"/>
    <property type="match status" value="4"/>
</dbReference>
<evidence type="ECO:0000313" key="13">
    <source>
        <dbReference type="EMBL" id="TYS70987.1"/>
    </source>
</evidence>
<evidence type="ECO:0000313" key="14">
    <source>
        <dbReference type="Proteomes" id="UP000322524"/>
    </source>
</evidence>
<dbReference type="InterPro" id="IPR003661">
    <property type="entry name" value="HisK_dim/P_dom"/>
</dbReference>
<evidence type="ECO:0000259" key="12">
    <source>
        <dbReference type="PROSITE" id="PS50112"/>
    </source>
</evidence>
<dbReference type="InterPro" id="IPR003594">
    <property type="entry name" value="HATPase_dom"/>
</dbReference>
<dbReference type="Pfam" id="PF08448">
    <property type="entry name" value="PAS_4"/>
    <property type="match status" value="1"/>
</dbReference>
<evidence type="ECO:0000256" key="9">
    <source>
        <dbReference type="ARBA" id="ARBA00023012"/>
    </source>
</evidence>
<dbReference type="SMART" id="SM00388">
    <property type="entry name" value="HisKA"/>
    <property type="match status" value="1"/>
</dbReference>
<dbReference type="PROSITE" id="PS50112">
    <property type="entry name" value="PAS"/>
    <property type="match status" value="3"/>
</dbReference>
<feature type="coiled-coil region" evidence="10">
    <location>
        <begin position="3"/>
        <end position="44"/>
    </location>
</feature>
<dbReference type="Pfam" id="PF00512">
    <property type="entry name" value="HisKA"/>
    <property type="match status" value="1"/>
</dbReference>
<dbReference type="Proteomes" id="UP000322524">
    <property type="component" value="Unassembled WGS sequence"/>
</dbReference>
<dbReference type="InterPro" id="IPR036890">
    <property type="entry name" value="HATPase_C_sf"/>
</dbReference>
<dbReference type="Pfam" id="PF13426">
    <property type="entry name" value="PAS_9"/>
    <property type="match status" value="1"/>
</dbReference>
<evidence type="ECO:0000256" key="6">
    <source>
        <dbReference type="ARBA" id="ARBA00022777"/>
    </source>
</evidence>
<evidence type="ECO:0000256" key="3">
    <source>
        <dbReference type="ARBA" id="ARBA00022553"/>
    </source>
</evidence>
<protein>
    <recommendedName>
        <fullName evidence="2">histidine kinase</fullName>
        <ecNumber evidence="2">2.7.13.3</ecNumber>
    </recommendedName>
</protein>
<dbReference type="RefSeq" id="WP_148986886.1">
    <property type="nucleotide sequence ID" value="NZ_VTEV01000001.1"/>
</dbReference>